<keyword evidence="2" id="KW-1185">Reference proteome</keyword>
<name>A0ACC0X0M2_9ROSI</name>
<gene>
    <name evidence="1" type="ORF">Pint_30526</name>
</gene>
<proteinExistence type="predicted"/>
<comment type="caution">
    <text evidence="1">The sequence shown here is derived from an EMBL/GenBank/DDBJ whole genome shotgun (WGS) entry which is preliminary data.</text>
</comment>
<organism evidence="1 2">
    <name type="scientific">Pistacia integerrima</name>
    <dbReference type="NCBI Taxonomy" id="434235"/>
    <lineage>
        <taxon>Eukaryota</taxon>
        <taxon>Viridiplantae</taxon>
        <taxon>Streptophyta</taxon>
        <taxon>Embryophyta</taxon>
        <taxon>Tracheophyta</taxon>
        <taxon>Spermatophyta</taxon>
        <taxon>Magnoliopsida</taxon>
        <taxon>eudicotyledons</taxon>
        <taxon>Gunneridae</taxon>
        <taxon>Pentapetalae</taxon>
        <taxon>rosids</taxon>
        <taxon>malvids</taxon>
        <taxon>Sapindales</taxon>
        <taxon>Anacardiaceae</taxon>
        <taxon>Pistacia</taxon>
    </lineage>
</organism>
<sequence length="193" mass="21165">MSSVSLNVGNFVTLKLKYENYPLWREQVLALAESQELVAYLTGEVTIPEAILPPLEGSNHQSVPNPHFVRWSDDRLLRGWIIGTLSEEALGIVIGLDTSTQCLYCKAMKHELACTPLTQQPTLPFMVRKITQSSPTRELGNQPDNLPKAFAALNIDLETNNDEWISNTGASAHMTSHEGSSDTKGSNEGTQAG</sequence>
<dbReference type="EMBL" id="CM047750">
    <property type="protein sequence ID" value="KAJ0007104.1"/>
    <property type="molecule type" value="Genomic_DNA"/>
</dbReference>
<accession>A0ACC0X0M2</accession>
<evidence type="ECO:0000313" key="2">
    <source>
        <dbReference type="Proteomes" id="UP001163603"/>
    </source>
</evidence>
<dbReference type="Proteomes" id="UP001163603">
    <property type="component" value="Chromosome 15"/>
</dbReference>
<reference evidence="2" key="1">
    <citation type="journal article" date="2023" name="G3 (Bethesda)">
        <title>Genome assembly and association tests identify interacting loci associated with vigor, precocity, and sex in interspecific pistachio rootstocks.</title>
        <authorList>
            <person name="Palmer W."/>
            <person name="Jacygrad E."/>
            <person name="Sagayaradj S."/>
            <person name="Cavanaugh K."/>
            <person name="Han R."/>
            <person name="Bertier L."/>
            <person name="Beede B."/>
            <person name="Kafkas S."/>
            <person name="Golino D."/>
            <person name="Preece J."/>
            <person name="Michelmore R."/>
        </authorList>
    </citation>
    <scope>NUCLEOTIDE SEQUENCE [LARGE SCALE GENOMIC DNA]</scope>
</reference>
<evidence type="ECO:0000313" key="1">
    <source>
        <dbReference type="EMBL" id="KAJ0007104.1"/>
    </source>
</evidence>
<protein>
    <submittedName>
        <fullName evidence="1">Uncharacterized protein</fullName>
    </submittedName>
</protein>